<comment type="caution">
    <text evidence="1">The sequence shown here is derived from an EMBL/GenBank/DDBJ whole genome shotgun (WGS) entry which is preliminary data.</text>
</comment>
<name>A0AAN7LJ45_TRANT</name>
<sequence>MSFSYAVSFLHTPSHPGALLCYKSAPPTRGKKTLILYLIRRSSSSYILSLMAAEHKFVIVPLLFLLMLASSVSARLLIDGSEAAPVLPALTKPALHLSLPGDGSTSANSLGRKPYSDIYFRQMFLNALPKGSVTPSGPSRGTNDVRS</sequence>
<accession>A0AAN7LJ45</accession>
<evidence type="ECO:0000313" key="2">
    <source>
        <dbReference type="Proteomes" id="UP001346149"/>
    </source>
</evidence>
<proteinExistence type="predicted"/>
<evidence type="ECO:0000313" key="1">
    <source>
        <dbReference type="EMBL" id="KAK4784118.1"/>
    </source>
</evidence>
<protein>
    <submittedName>
        <fullName evidence="1">Uncharacterized protein</fullName>
    </submittedName>
</protein>
<keyword evidence="2" id="KW-1185">Reference proteome</keyword>
<dbReference type="EMBL" id="JAXQNO010000014">
    <property type="protein sequence ID" value="KAK4784118.1"/>
    <property type="molecule type" value="Genomic_DNA"/>
</dbReference>
<dbReference type="AlphaFoldDB" id="A0AAN7LJ45"/>
<gene>
    <name evidence="1" type="ORF">SAY86_018486</name>
</gene>
<reference evidence="1 2" key="1">
    <citation type="journal article" date="2023" name="Hortic Res">
        <title>Pangenome of water caltrop reveals structural variations and asymmetric subgenome divergence after allopolyploidization.</title>
        <authorList>
            <person name="Zhang X."/>
            <person name="Chen Y."/>
            <person name="Wang L."/>
            <person name="Yuan Y."/>
            <person name="Fang M."/>
            <person name="Shi L."/>
            <person name="Lu R."/>
            <person name="Comes H.P."/>
            <person name="Ma Y."/>
            <person name="Chen Y."/>
            <person name="Huang G."/>
            <person name="Zhou Y."/>
            <person name="Zheng Z."/>
            <person name="Qiu Y."/>
        </authorList>
    </citation>
    <scope>NUCLEOTIDE SEQUENCE [LARGE SCALE GENOMIC DNA]</scope>
    <source>
        <strain evidence="1">F231</strain>
    </source>
</reference>
<organism evidence="1 2">
    <name type="scientific">Trapa natans</name>
    <name type="common">Water chestnut</name>
    <dbReference type="NCBI Taxonomy" id="22666"/>
    <lineage>
        <taxon>Eukaryota</taxon>
        <taxon>Viridiplantae</taxon>
        <taxon>Streptophyta</taxon>
        <taxon>Embryophyta</taxon>
        <taxon>Tracheophyta</taxon>
        <taxon>Spermatophyta</taxon>
        <taxon>Magnoliopsida</taxon>
        <taxon>eudicotyledons</taxon>
        <taxon>Gunneridae</taxon>
        <taxon>Pentapetalae</taxon>
        <taxon>rosids</taxon>
        <taxon>malvids</taxon>
        <taxon>Myrtales</taxon>
        <taxon>Lythraceae</taxon>
        <taxon>Trapa</taxon>
    </lineage>
</organism>
<dbReference type="Proteomes" id="UP001346149">
    <property type="component" value="Unassembled WGS sequence"/>
</dbReference>